<keyword evidence="8" id="KW-0732">Signal</keyword>
<keyword evidence="5 7" id="KW-1133">Transmembrane helix</keyword>
<sequence length="814" mass="92948">MEKLVIWVVITLLSFCSIGYSEEHTVGEAPWRMHTLFSTECNNYFDWQTVGIMHSYRKSGHPGPITRLLSCTEEEKSRYQGFDLAPTMEVPSMSRHPRTGDWYPAINKPAGVLHWLQHSEDAKNVDWVVILDADMIIRGPIVPWVLGAEKGRPVSQYYGYLIGCDNILSKLHTTHPELCDKVGGLLVFHIDDLRAMAPFWLSKTEEVREDKAHWATNITGDIYGTGWISEMYGYSFAAAEVGLHHKVTDDLMIYPGYDPREGVEPILMHYGLPFTVGNWSFTKLDHHEDGIVYDCGRLFPEPPYPREVQIIETHPGKRRGLMLSIECMNTLNEALLLHHIARGCPKPKWTRYLSFLKSRTFAELTLPKKPGDIRWIEKAIEEEKMVGESGKPYPKIHTLFSTECTPYFDWQTVGFMHSFRLSGQPGNITRLLSCTDEDLKNYKGHDLAPTHYVPSMSVHPLTGDRYPAINKPAAVVHWINHAQIDAEYIVILDADMIMRGEITPWEFKAARGRPVSAPYGYLIGCDNILAKLHTRNPEACDKVGGVIIMHIEDLRKFAMYWLLKTQEVRADTEHYSTNITGDIYESGWISEMYGYSFGAAELNLRHRIDGSIMMYPGYVPQPGVNYRVFHYGLVFTVGDWSFDKSKWRDVDLVNKCWAKFPDPPDPSTLDRTNEDAYHRDLLSIECGRTLNDALYLHHKRRNCRDPLTLTTLDQEVVNKIVESDATRNNSNEISDFLESSLIPPPSEQLFSSFRIWMVALWAASFLGFLALMAKVCAGGKKRQKKGKNYKSKKRSSYSGLFDLNGRNTDLADKL</sequence>
<protein>
    <submittedName>
        <fullName evidence="11">Peptidyl serine alpha-galactosyltransferase</fullName>
    </submittedName>
</protein>
<evidence type="ECO:0000313" key="10">
    <source>
        <dbReference type="Proteomes" id="UP000813463"/>
    </source>
</evidence>
<feature type="domain" description="Hydroxyproline O-arabinosyltransferase-like" evidence="9">
    <location>
        <begin position="34"/>
        <end position="278"/>
    </location>
</feature>
<dbReference type="AlphaFoldDB" id="A0A9R0K939"/>
<proteinExistence type="predicted"/>
<dbReference type="GO" id="GO:0016757">
    <property type="term" value="F:glycosyltransferase activity"/>
    <property type="evidence" value="ECO:0007669"/>
    <property type="project" value="UniProtKB-KW"/>
</dbReference>
<accession>A0A9R0K939</accession>
<evidence type="ECO:0000256" key="4">
    <source>
        <dbReference type="ARBA" id="ARBA00022692"/>
    </source>
</evidence>
<comment type="subcellular location">
    <subcellularLocation>
        <location evidence="1">Membrane</location>
        <topology evidence="1">Single-pass membrane protein</topology>
    </subcellularLocation>
</comment>
<dbReference type="GO" id="GO:0016020">
    <property type="term" value="C:membrane"/>
    <property type="evidence" value="ECO:0007669"/>
    <property type="project" value="UniProtKB-SubCell"/>
</dbReference>
<dbReference type="GeneID" id="110801939"/>
<feature type="chain" id="PRO_5045192545" evidence="8">
    <location>
        <begin position="22"/>
        <end position="814"/>
    </location>
</feature>
<keyword evidence="4 7" id="KW-0812">Transmembrane</keyword>
<dbReference type="KEGG" id="soe:110801939"/>
<evidence type="ECO:0000259" key="9">
    <source>
        <dbReference type="Pfam" id="PF23452"/>
    </source>
</evidence>
<reference evidence="10" key="1">
    <citation type="journal article" date="2021" name="Nat. Commun.">
        <title>Genomic analyses provide insights into spinach domestication and the genetic basis of agronomic traits.</title>
        <authorList>
            <person name="Cai X."/>
            <person name="Sun X."/>
            <person name="Xu C."/>
            <person name="Sun H."/>
            <person name="Wang X."/>
            <person name="Ge C."/>
            <person name="Zhang Z."/>
            <person name="Wang Q."/>
            <person name="Fei Z."/>
            <person name="Jiao C."/>
            <person name="Wang Q."/>
        </authorList>
    </citation>
    <scope>NUCLEOTIDE SEQUENCE [LARGE SCALE GENOMIC DNA]</scope>
    <source>
        <strain evidence="10">cv. Varoflay</strain>
    </source>
</reference>
<dbReference type="PANTHER" id="PTHR31485">
    <property type="entry name" value="PEPTIDYL SERINE ALPHA-GALACTOSYLTRANSFERASE"/>
    <property type="match status" value="1"/>
</dbReference>
<dbReference type="InterPro" id="IPR056508">
    <property type="entry name" value="HPAT-like"/>
</dbReference>
<evidence type="ECO:0000256" key="1">
    <source>
        <dbReference type="ARBA" id="ARBA00004167"/>
    </source>
</evidence>
<name>A0A9R0K939_SPIOL</name>
<keyword evidence="6 7" id="KW-0472">Membrane</keyword>
<reference evidence="11" key="2">
    <citation type="submission" date="2025-08" db="UniProtKB">
        <authorList>
            <consortium name="RefSeq"/>
        </authorList>
    </citation>
    <scope>IDENTIFICATION</scope>
    <source>
        <tissue evidence="11">Leaf</tissue>
    </source>
</reference>
<dbReference type="Pfam" id="PF23452">
    <property type="entry name" value="HPAT"/>
    <property type="match status" value="2"/>
</dbReference>
<evidence type="ECO:0000256" key="3">
    <source>
        <dbReference type="ARBA" id="ARBA00022679"/>
    </source>
</evidence>
<evidence type="ECO:0000313" key="11">
    <source>
        <dbReference type="RefSeq" id="XP_021863034.2"/>
    </source>
</evidence>
<feature type="signal peptide" evidence="8">
    <location>
        <begin position="1"/>
        <end position="21"/>
    </location>
</feature>
<keyword evidence="3" id="KW-0808">Transferase</keyword>
<evidence type="ECO:0000256" key="8">
    <source>
        <dbReference type="SAM" id="SignalP"/>
    </source>
</evidence>
<feature type="transmembrane region" description="Helical" evidence="7">
    <location>
        <begin position="755"/>
        <end position="777"/>
    </location>
</feature>
<evidence type="ECO:0000256" key="6">
    <source>
        <dbReference type="ARBA" id="ARBA00023136"/>
    </source>
</evidence>
<dbReference type="InterPro" id="IPR044845">
    <property type="entry name" value="HPAT/SRGT1-like"/>
</dbReference>
<keyword evidence="10" id="KW-1185">Reference proteome</keyword>
<gene>
    <name evidence="11" type="primary">LOC110801939</name>
</gene>
<dbReference type="RefSeq" id="XP_021863034.2">
    <property type="nucleotide sequence ID" value="XM_022007342.2"/>
</dbReference>
<keyword evidence="2" id="KW-0328">Glycosyltransferase</keyword>
<evidence type="ECO:0000256" key="7">
    <source>
        <dbReference type="SAM" id="Phobius"/>
    </source>
</evidence>
<evidence type="ECO:0000256" key="2">
    <source>
        <dbReference type="ARBA" id="ARBA00022676"/>
    </source>
</evidence>
<dbReference type="Proteomes" id="UP000813463">
    <property type="component" value="Chromosome 1"/>
</dbReference>
<feature type="domain" description="Hydroxyproline O-arabinosyltransferase-like" evidence="9">
    <location>
        <begin position="397"/>
        <end position="648"/>
    </location>
</feature>
<dbReference type="PANTHER" id="PTHR31485:SF7">
    <property type="entry name" value="PEPTIDYL SERINE ALPHA-GALACTOSYLTRANSFERASE"/>
    <property type="match status" value="1"/>
</dbReference>
<organism evidence="10 11">
    <name type="scientific">Spinacia oleracea</name>
    <name type="common">Spinach</name>
    <dbReference type="NCBI Taxonomy" id="3562"/>
    <lineage>
        <taxon>Eukaryota</taxon>
        <taxon>Viridiplantae</taxon>
        <taxon>Streptophyta</taxon>
        <taxon>Embryophyta</taxon>
        <taxon>Tracheophyta</taxon>
        <taxon>Spermatophyta</taxon>
        <taxon>Magnoliopsida</taxon>
        <taxon>eudicotyledons</taxon>
        <taxon>Gunneridae</taxon>
        <taxon>Pentapetalae</taxon>
        <taxon>Caryophyllales</taxon>
        <taxon>Chenopodiaceae</taxon>
        <taxon>Chenopodioideae</taxon>
        <taxon>Anserineae</taxon>
        <taxon>Spinacia</taxon>
    </lineage>
</organism>
<evidence type="ECO:0000256" key="5">
    <source>
        <dbReference type="ARBA" id="ARBA00022989"/>
    </source>
</evidence>